<proteinExistence type="predicted"/>
<dbReference type="Pfam" id="PF25333">
    <property type="entry name" value="DUF2921_N"/>
    <property type="match status" value="1"/>
</dbReference>
<keyword evidence="3" id="KW-1185">Reference proteome</keyword>
<evidence type="ECO:0000313" key="2">
    <source>
        <dbReference type="EMBL" id="TKW35527.1"/>
    </source>
</evidence>
<gene>
    <name evidence="2" type="ORF">SEVIR_2G379000v2</name>
</gene>
<organism evidence="2 3">
    <name type="scientific">Setaria viridis</name>
    <name type="common">Green bristlegrass</name>
    <name type="synonym">Setaria italica subsp. viridis</name>
    <dbReference type="NCBI Taxonomy" id="4556"/>
    <lineage>
        <taxon>Eukaryota</taxon>
        <taxon>Viridiplantae</taxon>
        <taxon>Streptophyta</taxon>
        <taxon>Embryophyta</taxon>
        <taxon>Tracheophyta</taxon>
        <taxon>Spermatophyta</taxon>
        <taxon>Magnoliopsida</taxon>
        <taxon>Liliopsida</taxon>
        <taxon>Poales</taxon>
        <taxon>Poaceae</taxon>
        <taxon>PACMAD clade</taxon>
        <taxon>Panicoideae</taxon>
        <taxon>Panicodae</taxon>
        <taxon>Paniceae</taxon>
        <taxon>Cenchrinae</taxon>
        <taxon>Setaria</taxon>
    </lineage>
</organism>
<evidence type="ECO:0000259" key="1">
    <source>
        <dbReference type="Pfam" id="PF25333"/>
    </source>
</evidence>
<sequence length="155" mass="17061">MYPHRLPRRRTPVAGLVDERALVDGMDCSVEVKVEYPPTSTRRFIRSAAKVHIASTRNAGERGIPTRHTMRLQTLPFQYPKLRPDELNRGIANGVLCIILLSASIAASLRQLTHLKSHADVARRTSPSSCSACKPSGSACRWSPLSCRGSLMQIG</sequence>
<name>A0A4U6WCK1_SETVI</name>
<dbReference type="AlphaFoldDB" id="A0A4U6WCK1"/>
<evidence type="ECO:0000313" key="3">
    <source>
        <dbReference type="Proteomes" id="UP000298652"/>
    </source>
</evidence>
<dbReference type="InterPro" id="IPR057425">
    <property type="entry name" value="DUF2921_N"/>
</dbReference>
<dbReference type="EMBL" id="CM016553">
    <property type="protein sequence ID" value="TKW35527.1"/>
    <property type="molecule type" value="Genomic_DNA"/>
</dbReference>
<dbReference type="Gramene" id="TKW35527">
    <property type="protein sequence ID" value="TKW35527"/>
    <property type="gene ID" value="SEVIR_2G379000v2"/>
</dbReference>
<protein>
    <recommendedName>
        <fullName evidence="1">DUF2921 domain-containing protein</fullName>
    </recommendedName>
</protein>
<feature type="domain" description="DUF2921" evidence="1">
    <location>
        <begin position="23"/>
        <end position="61"/>
    </location>
</feature>
<reference evidence="2" key="1">
    <citation type="submission" date="2019-03" db="EMBL/GenBank/DDBJ databases">
        <title>WGS assembly of Setaria viridis.</title>
        <authorList>
            <person name="Huang P."/>
            <person name="Jenkins J."/>
            <person name="Grimwood J."/>
            <person name="Barry K."/>
            <person name="Healey A."/>
            <person name="Mamidi S."/>
            <person name="Sreedasyam A."/>
            <person name="Shu S."/>
            <person name="Feldman M."/>
            <person name="Wu J."/>
            <person name="Yu Y."/>
            <person name="Chen C."/>
            <person name="Johnson J."/>
            <person name="Rokhsar D."/>
            <person name="Baxter I."/>
            <person name="Schmutz J."/>
            <person name="Brutnell T."/>
            <person name="Kellogg E."/>
        </authorList>
    </citation>
    <scope>NUCLEOTIDE SEQUENCE [LARGE SCALE GENOMIC DNA]</scope>
</reference>
<dbReference type="Proteomes" id="UP000298652">
    <property type="component" value="Chromosome 2"/>
</dbReference>
<accession>A0A4U6WCK1</accession>